<comment type="subcellular location">
    <subcellularLocation>
        <location evidence="3">Cytoplasm</location>
    </subcellularLocation>
    <subcellularLocation>
        <location evidence="2">Nucleus</location>
    </subcellularLocation>
</comment>
<proteinExistence type="inferred from homology"/>
<dbReference type="GO" id="GO:0005634">
    <property type="term" value="C:nucleus"/>
    <property type="evidence" value="ECO:0007669"/>
    <property type="project" value="UniProtKB-SubCell"/>
</dbReference>
<feature type="compositionally biased region" description="Polar residues" evidence="10">
    <location>
        <begin position="107"/>
        <end position="118"/>
    </location>
</feature>
<feature type="compositionally biased region" description="Basic and acidic residues" evidence="10">
    <location>
        <begin position="120"/>
        <end position="130"/>
    </location>
</feature>
<dbReference type="PANTHER" id="PTHR31196:SF2">
    <property type="entry name" value="RNA POLYMERASE II NUCLEAR LOCALIZATION PROTEIN SLC7A6OS-RELATED"/>
    <property type="match status" value="1"/>
</dbReference>
<evidence type="ECO:0000256" key="6">
    <source>
        <dbReference type="ARBA" id="ARBA00022448"/>
    </source>
</evidence>
<dbReference type="AlphaFoldDB" id="A0A1V9ZB65"/>
<comment type="caution">
    <text evidence="12">The sequence shown here is derived from an EMBL/GenBank/DDBJ whole genome shotgun (WGS) entry which is preliminary data.</text>
</comment>
<dbReference type="OrthoDB" id="5406014at2759"/>
<evidence type="ECO:0000256" key="10">
    <source>
        <dbReference type="SAM" id="MobiDB-lite"/>
    </source>
</evidence>
<feature type="domain" description="Transcription factor Iwr1" evidence="11">
    <location>
        <begin position="282"/>
        <end position="368"/>
    </location>
</feature>
<dbReference type="Pfam" id="PF08574">
    <property type="entry name" value="Iwr1"/>
    <property type="match status" value="1"/>
</dbReference>
<evidence type="ECO:0000259" key="11">
    <source>
        <dbReference type="Pfam" id="PF08574"/>
    </source>
</evidence>
<gene>
    <name evidence="12" type="ORF">ACHHYP_00167</name>
</gene>
<evidence type="ECO:0000256" key="5">
    <source>
        <dbReference type="ARBA" id="ARBA00017036"/>
    </source>
</evidence>
<sequence length="417" mass="46180">MAEQRVLLRVKRKRTDDPVERLVVHSHQQVHLKKSKLEDALGGLSLKPDYANDSPNPADNPAGTDAKPVSVILFTRIDTVSNTTDDKMRARLAKTVQQHHQTRMKKTTTPLETRSSVALQRKDKRSERISKGRGLNLVDVALPSSEAVAPAGPAIAVNGAELRAKALKRVMNPMERQVDEAIWTAFQKNDFSAFFRLQQQQVKATTLNPLLFQRPADGGSILMAAAMHNRTDVIEALLAIDSKHVVLRDYNGKSAGDIAADQGHAAAATALRACETVEDDKQYVYDVYSVDVSATKSLPAPAELDDVPVVEVSTSVEKWLMYETQGDMDSPDRELLFDVSDSDKDDMHEDDEDSNDEGYVANDYPDEESSDEELDEGMASDASDEWQAAWQRSNRHADGSSDPWTAHRADYEADGDY</sequence>
<keyword evidence="13" id="KW-1185">Reference proteome</keyword>
<dbReference type="STRING" id="1202772.A0A1V9ZB65"/>
<evidence type="ECO:0000256" key="9">
    <source>
        <dbReference type="ARBA" id="ARBA00023242"/>
    </source>
</evidence>
<keyword evidence="7" id="KW-0963">Cytoplasm</keyword>
<evidence type="ECO:0000256" key="3">
    <source>
        <dbReference type="ARBA" id="ARBA00004496"/>
    </source>
</evidence>
<keyword evidence="8" id="KW-0653">Protein transport</keyword>
<evidence type="ECO:0000256" key="7">
    <source>
        <dbReference type="ARBA" id="ARBA00022490"/>
    </source>
</evidence>
<comment type="similarity">
    <text evidence="4">Belongs to the IWR1/SLC7A6OS family.</text>
</comment>
<dbReference type="InterPro" id="IPR036770">
    <property type="entry name" value="Ankyrin_rpt-contain_sf"/>
</dbReference>
<dbReference type="Proteomes" id="UP000243579">
    <property type="component" value="Unassembled WGS sequence"/>
</dbReference>
<reference evidence="12 13" key="1">
    <citation type="journal article" date="2014" name="Genome Biol. Evol.">
        <title>The secreted proteins of Achlya hypogyna and Thraustotheca clavata identify the ancestral oomycete secretome and reveal gene acquisitions by horizontal gene transfer.</title>
        <authorList>
            <person name="Misner I."/>
            <person name="Blouin N."/>
            <person name="Leonard G."/>
            <person name="Richards T.A."/>
            <person name="Lane C.E."/>
        </authorList>
    </citation>
    <scope>NUCLEOTIDE SEQUENCE [LARGE SCALE GENOMIC DNA]</scope>
    <source>
        <strain evidence="12 13">ATCC 48635</strain>
    </source>
</reference>
<keyword evidence="9" id="KW-0539">Nucleus</keyword>
<evidence type="ECO:0000313" key="13">
    <source>
        <dbReference type="Proteomes" id="UP000243579"/>
    </source>
</evidence>
<feature type="compositionally biased region" description="Basic and acidic residues" evidence="10">
    <location>
        <begin position="395"/>
        <end position="411"/>
    </location>
</feature>
<dbReference type="InterPro" id="IPR013883">
    <property type="entry name" value="TF_Iwr1_dom"/>
</dbReference>
<feature type="compositionally biased region" description="Acidic residues" evidence="10">
    <location>
        <begin position="364"/>
        <end position="384"/>
    </location>
</feature>
<evidence type="ECO:0000256" key="1">
    <source>
        <dbReference type="ARBA" id="ARBA00003202"/>
    </source>
</evidence>
<dbReference type="SUPFAM" id="SSF48403">
    <property type="entry name" value="Ankyrin repeat"/>
    <property type="match status" value="1"/>
</dbReference>
<evidence type="ECO:0000313" key="12">
    <source>
        <dbReference type="EMBL" id="OQR95235.1"/>
    </source>
</evidence>
<name>A0A1V9ZB65_ACHHY</name>
<evidence type="ECO:0000256" key="8">
    <source>
        <dbReference type="ARBA" id="ARBA00022927"/>
    </source>
</evidence>
<comment type="function">
    <text evidence="1">Directs RNA polymerase II nuclear import.</text>
</comment>
<dbReference type="EMBL" id="JNBR01000332">
    <property type="protein sequence ID" value="OQR95235.1"/>
    <property type="molecule type" value="Genomic_DNA"/>
</dbReference>
<feature type="region of interest" description="Disordered" evidence="10">
    <location>
        <begin position="46"/>
        <end position="66"/>
    </location>
</feature>
<evidence type="ECO:0000256" key="4">
    <source>
        <dbReference type="ARBA" id="ARBA00010218"/>
    </source>
</evidence>
<dbReference type="GO" id="GO:0005737">
    <property type="term" value="C:cytoplasm"/>
    <property type="evidence" value="ECO:0007669"/>
    <property type="project" value="UniProtKB-SubCell"/>
</dbReference>
<organism evidence="12 13">
    <name type="scientific">Achlya hypogyna</name>
    <name type="common">Oomycete</name>
    <name type="synonym">Protoachlya hypogyna</name>
    <dbReference type="NCBI Taxonomy" id="1202772"/>
    <lineage>
        <taxon>Eukaryota</taxon>
        <taxon>Sar</taxon>
        <taxon>Stramenopiles</taxon>
        <taxon>Oomycota</taxon>
        <taxon>Saprolegniomycetes</taxon>
        <taxon>Saprolegniales</taxon>
        <taxon>Achlyaceae</taxon>
        <taxon>Achlya</taxon>
    </lineage>
</organism>
<feature type="region of interest" description="Disordered" evidence="10">
    <location>
        <begin position="96"/>
        <end position="130"/>
    </location>
</feature>
<dbReference type="Gene3D" id="1.25.40.20">
    <property type="entry name" value="Ankyrin repeat-containing domain"/>
    <property type="match status" value="1"/>
</dbReference>
<dbReference type="PANTHER" id="PTHR31196">
    <property type="entry name" value="RNA POLYMERASE II NUCLEAR LOCALIZATION PROTEIN SLC7A6OS-RELATED"/>
    <property type="match status" value="1"/>
</dbReference>
<protein>
    <recommendedName>
        <fullName evidence="5">Probable RNA polymerase II nuclear localization protein SLC7A6OS</fullName>
    </recommendedName>
</protein>
<accession>A0A1V9ZB65</accession>
<evidence type="ECO:0000256" key="2">
    <source>
        <dbReference type="ARBA" id="ARBA00004123"/>
    </source>
</evidence>
<dbReference type="GO" id="GO:0015031">
    <property type="term" value="P:protein transport"/>
    <property type="evidence" value="ECO:0007669"/>
    <property type="project" value="UniProtKB-KW"/>
</dbReference>
<keyword evidence="6" id="KW-0813">Transport</keyword>
<dbReference type="InterPro" id="IPR040218">
    <property type="entry name" value="SLC7A6OS"/>
</dbReference>
<feature type="region of interest" description="Disordered" evidence="10">
    <location>
        <begin position="341"/>
        <end position="417"/>
    </location>
</feature>